<reference evidence="1 2" key="1">
    <citation type="journal article" date="2020" name="ISME J.">
        <title>Comparative genomics reveals insights into cyanobacterial evolution and habitat adaptation.</title>
        <authorList>
            <person name="Chen M.Y."/>
            <person name="Teng W.K."/>
            <person name="Zhao L."/>
            <person name="Hu C.X."/>
            <person name="Zhou Y.K."/>
            <person name="Han B.P."/>
            <person name="Song L.R."/>
            <person name="Shu W.S."/>
        </authorList>
    </citation>
    <scope>NUCLEOTIDE SEQUENCE [LARGE SCALE GENOMIC DNA]</scope>
    <source>
        <strain evidence="1 2">FACHB-318</strain>
    </source>
</reference>
<dbReference type="EMBL" id="JACJQC010000009">
    <property type="protein sequence ID" value="MBD2172017.1"/>
    <property type="molecule type" value="Genomic_DNA"/>
</dbReference>
<name>A0ABR7ZH73_ANACY</name>
<gene>
    <name evidence="1" type="ORF">H6F81_12315</name>
</gene>
<dbReference type="RefSeq" id="WP_010994541.1">
    <property type="nucleotide sequence ID" value="NZ_JACJQC010000009.1"/>
</dbReference>
<proteinExistence type="predicted"/>
<accession>A0ABR7ZH73</accession>
<comment type="caution">
    <text evidence="1">The sequence shown here is derived from an EMBL/GenBank/DDBJ whole genome shotgun (WGS) entry which is preliminary data.</text>
</comment>
<evidence type="ECO:0000313" key="1">
    <source>
        <dbReference type="EMBL" id="MBD2172017.1"/>
    </source>
</evidence>
<protein>
    <submittedName>
        <fullName evidence="1">Uncharacterized protein</fullName>
    </submittedName>
</protein>
<organism evidence="1 2">
    <name type="scientific">Anabaena cylindrica FACHB-318</name>
    <dbReference type="NCBI Taxonomy" id="2692880"/>
    <lineage>
        <taxon>Bacteria</taxon>
        <taxon>Bacillati</taxon>
        <taxon>Cyanobacteriota</taxon>
        <taxon>Cyanophyceae</taxon>
        <taxon>Nostocales</taxon>
        <taxon>Nostocaceae</taxon>
        <taxon>Anabaena</taxon>
    </lineage>
</organism>
<dbReference type="Proteomes" id="UP000638897">
    <property type="component" value="Unassembled WGS sequence"/>
</dbReference>
<sequence length="55" mass="6266">MDSSGCYTWTYNICNAPLQLLQPNHSDRLNLDWSGNISSAIAQEFSLNKPYIRFA</sequence>
<keyword evidence="2" id="KW-1185">Reference proteome</keyword>
<evidence type="ECO:0000313" key="2">
    <source>
        <dbReference type="Proteomes" id="UP000638897"/>
    </source>
</evidence>